<gene>
    <name evidence="3" type="ORF">SAMN02910411_0443</name>
</gene>
<dbReference type="EMBL" id="OBMR01000015">
    <property type="protein sequence ID" value="SOC16855.1"/>
    <property type="molecule type" value="Genomic_DNA"/>
</dbReference>
<protein>
    <submittedName>
        <fullName evidence="3">Acyl-CoA thioester hydrolase</fullName>
    </submittedName>
</protein>
<evidence type="ECO:0000256" key="2">
    <source>
        <dbReference type="ARBA" id="ARBA00022801"/>
    </source>
</evidence>
<comment type="similarity">
    <text evidence="1">Belongs to the 4-hydroxybenzoyl-CoA thioesterase family.</text>
</comment>
<keyword evidence="2 3" id="KW-0378">Hydrolase</keyword>
<dbReference type="SUPFAM" id="SSF54637">
    <property type="entry name" value="Thioesterase/thiol ester dehydrase-isomerase"/>
    <property type="match status" value="1"/>
</dbReference>
<proteinExistence type="inferred from homology"/>
<dbReference type="PANTHER" id="PTHR31793:SF27">
    <property type="entry name" value="NOVEL THIOESTERASE SUPERFAMILY DOMAIN AND SAPOSIN A-TYPE DOMAIN CONTAINING PROTEIN (0610012H03RIK)"/>
    <property type="match status" value="1"/>
</dbReference>
<dbReference type="GO" id="GO:0047617">
    <property type="term" value="F:fatty acyl-CoA hydrolase activity"/>
    <property type="evidence" value="ECO:0007669"/>
    <property type="project" value="TreeGrafter"/>
</dbReference>
<evidence type="ECO:0000313" key="4">
    <source>
        <dbReference type="Proteomes" id="UP000219563"/>
    </source>
</evidence>
<dbReference type="Gene3D" id="3.10.129.10">
    <property type="entry name" value="Hotdog Thioesterase"/>
    <property type="match status" value="1"/>
</dbReference>
<organism evidence="3 4">
    <name type="scientific">Pseudobutyrivibrio ruminis DSM 9787</name>
    <dbReference type="NCBI Taxonomy" id="1123011"/>
    <lineage>
        <taxon>Bacteria</taxon>
        <taxon>Bacillati</taxon>
        <taxon>Bacillota</taxon>
        <taxon>Clostridia</taxon>
        <taxon>Lachnospirales</taxon>
        <taxon>Lachnospiraceae</taxon>
        <taxon>Pseudobutyrivibrio</taxon>
    </lineage>
</organism>
<dbReference type="InterPro" id="IPR050563">
    <property type="entry name" value="4-hydroxybenzoyl-CoA_TE"/>
</dbReference>
<dbReference type="NCBIfam" id="TIGR00051">
    <property type="entry name" value="YbgC/FadM family acyl-CoA thioesterase"/>
    <property type="match status" value="1"/>
</dbReference>
<dbReference type="InterPro" id="IPR029069">
    <property type="entry name" value="HotDog_dom_sf"/>
</dbReference>
<dbReference type="CDD" id="cd00586">
    <property type="entry name" value="4HBT"/>
    <property type="match status" value="1"/>
</dbReference>
<evidence type="ECO:0000313" key="3">
    <source>
        <dbReference type="EMBL" id="SOC16855.1"/>
    </source>
</evidence>
<dbReference type="AlphaFoldDB" id="A0A285T7J9"/>
<accession>A0A285T7J9</accession>
<dbReference type="PANTHER" id="PTHR31793">
    <property type="entry name" value="4-HYDROXYBENZOYL-COA THIOESTERASE FAMILY MEMBER"/>
    <property type="match status" value="1"/>
</dbReference>
<sequence length="139" mass="16081">METSKYIHTVQYYETDKMGITHHSNYIRWMEEARVDFLNQIGWPFDKLEALGIVSPVLNVSCDYKISTGFAERITITVGVKEFKGVKLFLSYTMDNEEGKVVCTGTTSHAFLNNQGRPIRMKQEYPEFYQCLMSMVEGK</sequence>
<reference evidence="3 4" key="1">
    <citation type="submission" date="2017-08" db="EMBL/GenBank/DDBJ databases">
        <authorList>
            <person name="de Groot N.N."/>
        </authorList>
    </citation>
    <scope>NUCLEOTIDE SEQUENCE [LARGE SCALE GENOMIC DNA]</scope>
    <source>
        <strain evidence="3 4">DSM 9787</strain>
    </source>
</reference>
<name>A0A285T7J9_9FIRM</name>
<dbReference type="Pfam" id="PF13279">
    <property type="entry name" value="4HBT_2"/>
    <property type="match status" value="1"/>
</dbReference>
<dbReference type="InterPro" id="IPR006684">
    <property type="entry name" value="YbgC/YbaW"/>
</dbReference>
<dbReference type="PIRSF" id="PIRSF003230">
    <property type="entry name" value="YbgC"/>
    <property type="match status" value="1"/>
</dbReference>
<dbReference type="RefSeq" id="WP_097077218.1">
    <property type="nucleotide sequence ID" value="NZ_OBMR01000015.1"/>
</dbReference>
<dbReference type="Proteomes" id="UP000219563">
    <property type="component" value="Unassembled WGS sequence"/>
</dbReference>
<evidence type="ECO:0000256" key="1">
    <source>
        <dbReference type="ARBA" id="ARBA00005953"/>
    </source>
</evidence>